<dbReference type="Ensembl" id="ENSHHUT00000025721.1">
    <property type="protein sequence ID" value="ENSHHUP00000024781.1"/>
    <property type="gene ID" value="ENSHHUG00000015573.1"/>
</dbReference>
<dbReference type="AlphaFoldDB" id="A0A4W5LG28"/>
<sequence length="161" mass="18252">MLVDEDGGVCVRALVQQYERGPPDDPDTTPSSSPRAPPTSQSDNREPEESQPERSAKAGWESRLTESLEREMQETRRMVSALQALLLHGSLPDDEQDKLNLTLGEDNTEQQLVVIRSRLDQSMEETQELKRELLRCKQEVRNLCGVKVSLTHTHSFPIFKP</sequence>
<accession>A0A4W5LG28</accession>
<keyword evidence="4" id="KW-1185">Reference proteome</keyword>
<proteinExistence type="predicted"/>
<evidence type="ECO:0000256" key="2">
    <source>
        <dbReference type="SAM" id="MobiDB-lite"/>
    </source>
</evidence>
<reference evidence="3" key="3">
    <citation type="submission" date="2025-09" db="UniProtKB">
        <authorList>
            <consortium name="Ensembl"/>
        </authorList>
    </citation>
    <scope>IDENTIFICATION</scope>
</reference>
<evidence type="ECO:0000313" key="3">
    <source>
        <dbReference type="Ensembl" id="ENSHHUP00000024781.1"/>
    </source>
</evidence>
<evidence type="ECO:0000313" key="4">
    <source>
        <dbReference type="Proteomes" id="UP000314982"/>
    </source>
</evidence>
<feature type="coiled-coil region" evidence="1">
    <location>
        <begin position="112"/>
        <end position="139"/>
    </location>
</feature>
<organism evidence="3 4">
    <name type="scientific">Hucho hucho</name>
    <name type="common">huchen</name>
    <dbReference type="NCBI Taxonomy" id="62062"/>
    <lineage>
        <taxon>Eukaryota</taxon>
        <taxon>Metazoa</taxon>
        <taxon>Chordata</taxon>
        <taxon>Craniata</taxon>
        <taxon>Vertebrata</taxon>
        <taxon>Euteleostomi</taxon>
        <taxon>Actinopterygii</taxon>
        <taxon>Neopterygii</taxon>
        <taxon>Teleostei</taxon>
        <taxon>Protacanthopterygii</taxon>
        <taxon>Salmoniformes</taxon>
        <taxon>Salmonidae</taxon>
        <taxon>Salmoninae</taxon>
        <taxon>Hucho</taxon>
    </lineage>
</organism>
<evidence type="ECO:0000256" key="1">
    <source>
        <dbReference type="SAM" id="Coils"/>
    </source>
</evidence>
<name>A0A4W5LG28_9TELE</name>
<feature type="compositionally biased region" description="Low complexity" evidence="2">
    <location>
        <begin position="28"/>
        <end position="42"/>
    </location>
</feature>
<feature type="compositionally biased region" description="Basic and acidic residues" evidence="2">
    <location>
        <begin position="63"/>
        <end position="72"/>
    </location>
</feature>
<reference evidence="3" key="2">
    <citation type="submission" date="2025-08" db="UniProtKB">
        <authorList>
            <consortium name="Ensembl"/>
        </authorList>
    </citation>
    <scope>IDENTIFICATION</scope>
</reference>
<dbReference type="STRING" id="62062.ENSHHUP00000024781"/>
<feature type="region of interest" description="Disordered" evidence="2">
    <location>
        <begin position="1"/>
        <end position="72"/>
    </location>
</feature>
<keyword evidence="1" id="KW-0175">Coiled coil</keyword>
<protein>
    <submittedName>
        <fullName evidence="3">Uncharacterized protein</fullName>
    </submittedName>
</protein>
<reference evidence="4" key="1">
    <citation type="submission" date="2018-06" db="EMBL/GenBank/DDBJ databases">
        <title>Genome assembly of Danube salmon.</title>
        <authorList>
            <person name="Macqueen D.J."/>
            <person name="Gundappa M.K."/>
        </authorList>
    </citation>
    <scope>NUCLEOTIDE SEQUENCE [LARGE SCALE GENOMIC DNA]</scope>
</reference>
<dbReference type="Proteomes" id="UP000314982">
    <property type="component" value="Unassembled WGS sequence"/>
</dbReference>
<feature type="compositionally biased region" description="Basic and acidic residues" evidence="2">
    <location>
        <begin position="43"/>
        <end position="56"/>
    </location>
</feature>